<evidence type="ECO:0000256" key="1">
    <source>
        <dbReference type="ARBA" id="ARBA00004123"/>
    </source>
</evidence>
<keyword evidence="4" id="KW-0804">Transcription</keyword>
<name>A0AAD5ZGD6_9POAL</name>
<reference evidence="7 8" key="1">
    <citation type="journal article" date="2022" name="Cell">
        <title>Repeat-based holocentromeres influence genome architecture and karyotype evolution.</title>
        <authorList>
            <person name="Hofstatter P.G."/>
            <person name="Thangavel G."/>
            <person name="Lux T."/>
            <person name="Neumann P."/>
            <person name="Vondrak T."/>
            <person name="Novak P."/>
            <person name="Zhang M."/>
            <person name="Costa L."/>
            <person name="Castellani M."/>
            <person name="Scott A."/>
            <person name="Toegelov H."/>
            <person name="Fuchs J."/>
            <person name="Mata-Sucre Y."/>
            <person name="Dias Y."/>
            <person name="Vanzela A.L.L."/>
            <person name="Huettel B."/>
            <person name="Almeida C.C.S."/>
            <person name="Simkova H."/>
            <person name="Souza G."/>
            <person name="Pedrosa-Harand A."/>
            <person name="Macas J."/>
            <person name="Mayer K.F.X."/>
            <person name="Houben A."/>
            <person name="Marques A."/>
        </authorList>
    </citation>
    <scope>NUCLEOTIDE SEQUENCE [LARGE SCALE GENOMIC DNA]</scope>
    <source>
        <strain evidence="7">RhyTen1mFocal</strain>
    </source>
</reference>
<protein>
    <recommendedName>
        <fullName evidence="6">MADS-box domain-containing protein</fullName>
    </recommendedName>
</protein>
<dbReference type="Pfam" id="PF00319">
    <property type="entry name" value="SRF-TF"/>
    <property type="match status" value="1"/>
</dbReference>
<dbReference type="GO" id="GO:0003677">
    <property type="term" value="F:DNA binding"/>
    <property type="evidence" value="ECO:0007669"/>
    <property type="project" value="UniProtKB-KW"/>
</dbReference>
<dbReference type="PRINTS" id="PR00404">
    <property type="entry name" value="MADSDOMAIN"/>
</dbReference>
<evidence type="ECO:0000256" key="5">
    <source>
        <dbReference type="ARBA" id="ARBA00023242"/>
    </source>
</evidence>
<sequence>MVRGRLELGRVENKASRQISFSKRRNGLLKKAHELSKQCDADVGLIIFSPKGSLYEFSTSNWKTCIRIEINQDKKEKGSHGKYRKIKTFFCRPLIVFLNNKQFREMHFSMRESTCRSHPRPKPI</sequence>
<dbReference type="AlphaFoldDB" id="A0AAD5ZGD6"/>
<evidence type="ECO:0000256" key="2">
    <source>
        <dbReference type="ARBA" id="ARBA00023015"/>
    </source>
</evidence>
<keyword evidence="3" id="KW-0238">DNA-binding</keyword>
<dbReference type="GO" id="GO:0005634">
    <property type="term" value="C:nucleus"/>
    <property type="evidence" value="ECO:0007669"/>
    <property type="project" value="UniProtKB-SubCell"/>
</dbReference>
<dbReference type="SMART" id="SM00432">
    <property type="entry name" value="MADS"/>
    <property type="match status" value="1"/>
</dbReference>
<keyword evidence="5" id="KW-0539">Nucleus</keyword>
<evidence type="ECO:0000256" key="3">
    <source>
        <dbReference type="ARBA" id="ARBA00023125"/>
    </source>
</evidence>
<evidence type="ECO:0000313" key="7">
    <source>
        <dbReference type="EMBL" id="KAJ3697283.1"/>
    </source>
</evidence>
<accession>A0AAD5ZGD6</accession>
<dbReference type="Gene3D" id="3.40.1810.10">
    <property type="entry name" value="Transcription factor, MADS-box"/>
    <property type="match status" value="1"/>
</dbReference>
<gene>
    <name evidence="7" type="ORF">LUZ61_000988</name>
</gene>
<keyword evidence="2" id="KW-0805">Transcription regulation</keyword>
<evidence type="ECO:0000259" key="6">
    <source>
        <dbReference type="PROSITE" id="PS50066"/>
    </source>
</evidence>
<dbReference type="PROSITE" id="PS50066">
    <property type="entry name" value="MADS_BOX_2"/>
    <property type="match status" value="1"/>
</dbReference>
<feature type="domain" description="MADS-box" evidence="6">
    <location>
        <begin position="1"/>
        <end position="61"/>
    </location>
</feature>
<dbReference type="SUPFAM" id="SSF55455">
    <property type="entry name" value="SRF-like"/>
    <property type="match status" value="1"/>
</dbReference>
<dbReference type="PANTHER" id="PTHR48019">
    <property type="entry name" value="SERUM RESPONSE FACTOR HOMOLOG"/>
    <property type="match status" value="1"/>
</dbReference>
<dbReference type="EMBL" id="JAMRDG010000001">
    <property type="protein sequence ID" value="KAJ3697283.1"/>
    <property type="molecule type" value="Genomic_DNA"/>
</dbReference>
<dbReference type="Proteomes" id="UP001210211">
    <property type="component" value="Unassembled WGS sequence"/>
</dbReference>
<organism evidence="7 8">
    <name type="scientific">Rhynchospora tenuis</name>
    <dbReference type="NCBI Taxonomy" id="198213"/>
    <lineage>
        <taxon>Eukaryota</taxon>
        <taxon>Viridiplantae</taxon>
        <taxon>Streptophyta</taxon>
        <taxon>Embryophyta</taxon>
        <taxon>Tracheophyta</taxon>
        <taxon>Spermatophyta</taxon>
        <taxon>Magnoliopsida</taxon>
        <taxon>Liliopsida</taxon>
        <taxon>Poales</taxon>
        <taxon>Cyperaceae</taxon>
        <taxon>Cyperoideae</taxon>
        <taxon>Rhynchosporeae</taxon>
        <taxon>Rhynchospora</taxon>
    </lineage>
</organism>
<evidence type="ECO:0000313" key="8">
    <source>
        <dbReference type="Proteomes" id="UP001210211"/>
    </source>
</evidence>
<dbReference type="InterPro" id="IPR036879">
    <property type="entry name" value="TF_MADSbox_sf"/>
</dbReference>
<proteinExistence type="predicted"/>
<comment type="caution">
    <text evidence="7">The sequence shown here is derived from an EMBL/GenBank/DDBJ whole genome shotgun (WGS) entry which is preliminary data.</text>
</comment>
<keyword evidence="8" id="KW-1185">Reference proteome</keyword>
<dbReference type="InterPro" id="IPR050142">
    <property type="entry name" value="MADS-box/MEF2_TF"/>
</dbReference>
<dbReference type="InterPro" id="IPR002100">
    <property type="entry name" value="TF_MADSbox"/>
</dbReference>
<evidence type="ECO:0000256" key="4">
    <source>
        <dbReference type="ARBA" id="ARBA00023163"/>
    </source>
</evidence>
<dbReference type="GO" id="GO:0046983">
    <property type="term" value="F:protein dimerization activity"/>
    <property type="evidence" value="ECO:0007669"/>
    <property type="project" value="InterPro"/>
</dbReference>
<comment type="subcellular location">
    <subcellularLocation>
        <location evidence="1">Nucleus</location>
    </subcellularLocation>
</comment>